<dbReference type="eggNOG" id="COG0745">
    <property type="taxonomic scope" value="Bacteria"/>
</dbReference>
<dbReference type="Pfam" id="PF00072">
    <property type="entry name" value="Response_reg"/>
    <property type="match status" value="1"/>
</dbReference>
<proteinExistence type="predicted"/>
<evidence type="ECO:0000256" key="1">
    <source>
        <dbReference type="ARBA" id="ARBA00022553"/>
    </source>
</evidence>
<feature type="domain" description="Response regulatory" evidence="3">
    <location>
        <begin position="224"/>
        <end position="342"/>
    </location>
</feature>
<dbReference type="STRING" id="1116472.MGMO_171c00180"/>
<dbReference type="SUPFAM" id="SSF52172">
    <property type="entry name" value="CheY-like"/>
    <property type="match status" value="1"/>
</dbReference>
<keyword evidence="5" id="KW-1185">Reference proteome</keyword>
<gene>
    <name evidence="4" type="ORF">MGMO_171c00180</name>
</gene>
<dbReference type="SMART" id="SM00448">
    <property type="entry name" value="REC"/>
    <property type="match status" value="1"/>
</dbReference>
<keyword evidence="1 2" id="KW-0597">Phosphoprotein</keyword>
<accession>V5DIE9</accession>
<evidence type="ECO:0000313" key="5">
    <source>
        <dbReference type="Proteomes" id="UP000017842"/>
    </source>
</evidence>
<dbReference type="InterPro" id="IPR001789">
    <property type="entry name" value="Sig_transdc_resp-reg_receiver"/>
</dbReference>
<evidence type="ECO:0000256" key="2">
    <source>
        <dbReference type="PROSITE-ProRule" id="PRU00169"/>
    </source>
</evidence>
<dbReference type="Proteomes" id="UP000017842">
    <property type="component" value="Unassembled WGS sequence"/>
</dbReference>
<evidence type="ECO:0000313" key="4">
    <source>
        <dbReference type="EMBL" id="ESS67176.1"/>
    </source>
</evidence>
<reference evidence="4 5" key="1">
    <citation type="journal article" date="2013" name="Genome Announc.">
        <title>Draft Genome Sequence of the Methanotrophic Gammaproteobacterium Methyloglobulus morosus DSM 22980 Strain KoM1.</title>
        <authorList>
            <person name="Poehlein A."/>
            <person name="Deutzmann J.S."/>
            <person name="Daniel R."/>
            <person name="Simeonova D.D."/>
        </authorList>
    </citation>
    <scope>NUCLEOTIDE SEQUENCE [LARGE SCALE GENOMIC DNA]</scope>
    <source>
        <strain evidence="4 5">KoM1</strain>
    </source>
</reference>
<dbReference type="OrthoDB" id="9800897at2"/>
<evidence type="ECO:0000259" key="3">
    <source>
        <dbReference type="PROSITE" id="PS50110"/>
    </source>
</evidence>
<dbReference type="RefSeq" id="WP_023496445.1">
    <property type="nucleotide sequence ID" value="NZ_AYLO01000156.1"/>
</dbReference>
<dbReference type="PROSITE" id="PS50110">
    <property type="entry name" value="RESPONSE_REGULATORY"/>
    <property type="match status" value="1"/>
</dbReference>
<organism evidence="4 5">
    <name type="scientific">Methyloglobulus morosus KoM1</name>
    <dbReference type="NCBI Taxonomy" id="1116472"/>
    <lineage>
        <taxon>Bacteria</taxon>
        <taxon>Pseudomonadati</taxon>
        <taxon>Pseudomonadota</taxon>
        <taxon>Gammaproteobacteria</taxon>
        <taxon>Methylococcales</taxon>
        <taxon>Methylococcaceae</taxon>
        <taxon>Methyloglobulus</taxon>
    </lineage>
</organism>
<feature type="modified residue" description="4-aspartylphosphate" evidence="2">
    <location>
        <position position="275"/>
    </location>
</feature>
<dbReference type="PATRIC" id="fig|1116472.3.peg.3840"/>
<dbReference type="CDD" id="cd17574">
    <property type="entry name" value="REC_OmpR"/>
    <property type="match status" value="1"/>
</dbReference>
<dbReference type="PANTHER" id="PTHR44591:SF3">
    <property type="entry name" value="RESPONSE REGULATORY DOMAIN-CONTAINING PROTEIN"/>
    <property type="match status" value="1"/>
</dbReference>
<dbReference type="PANTHER" id="PTHR44591">
    <property type="entry name" value="STRESS RESPONSE REGULATOR PROTEIN 1"/>
    <property type="match status" value="1"/>
</dbReference>
<dbReference type="Gene3D" id="3.40.50.2300">
    <property type="match status" value="1"/>
</dbReference>
<dbReference type="GO" id="GO:0000160">
    <property type="term" value="P:phosphorelay signal transduction system"/>
    <property type="evidence" value="ECO:0007669"/>
    <property type="project" value="InterPro"/>
</dbReference>
<comment type="caution">
    <text evidence="4">The sequence shown here is derived from an EMBL/GenBank/DDBJ whole genome shotgun (WGS) entry which is preliminary data.</text>
</comment>
<sequence>MEQNSLLAASTDEHELPPLSVAILGFEAIDEQSFRRFFQVLRPYHRKYLAATGVDDGVGTEILMVNYDNPAALAERDAIVSKFPHIQVVAVSRGPLDEQPVHHIRGMLFAARVLNVLDKVTVEPPPKTVAAKPQEVIVDTPQLVAGKLAPTAQDKEPPTPPIQIAVATETTAQMITPVAVPTPVAEKPVIEAQVATVEVDKPSSTFDLALTQSTPVITHTDGYRALVVDDSPAIQKSLQINLATLSQISMIHFADTGESALEKAEVMQYDLIFLDVMMPGIDGYETCTRLRKKPEYKKTPIIMVSGKTSPLDEVKGVMAGCTTYLTKPVQQEAFQKLSIRVLSWLEKQKKI</sequence>
<dbReference type="InterPro" id="IPR011006">
    <property type="entry name" value="CheY-like_superfamily"/>
</dbReference>
<dbReference type="EMBL" id="AYLO01000156">
    <property type="protein sequence ID" value="ESS67176.1"/>
    <property type="molecule type" value="Genomic_DNA"/>
</dbReference>
<name>V5DIE9_9GAMM</name>
<protein>
    <submittedName>
        <fullName evidence="4">Response regulator receiver protein</fullName>
    </submittedName>
</protein>
<dbReference type="AlphaFoldDB" id="V5DIE9"/>
<dbReference type="InterPro" id="IPR050595">
    <property type="entry name" value="Bact_response_regulator"/>
</dbReference>